<sequence>MRRRCKSPSSFIKFLTDDNIEEEIRIPPAFAKEIKEFSKKWVLKTDLLIKKTWIVKLEQQDSHYYLTKLSWPDFVKNHKIKSGDFLIFRYIGVNADDFSTFEVALFSANGLPKAIIDSPRPISSPETSDSHQEADETLRPSGDSIRRPKRTRQETTCRTSPRLKRQPSKKAKNRDNVLNVEDEISDSGEELNIKKTRQETKHSQKSQGQSSKKAKNRVNVAKGKKLEISDSEEQLVIKRDSLKPRRYKKSLNQPSKKVKSRDHVVKVKEEKISDSEEDFYQKSRSQPSKKAKSRDHVDKVKEEEMGDDDDDSEEELNKKSADKCLPAHIVRRINAKKIKELLLIDETFERKWKVELSPFKDGRIFVGQGWTAFKNEYKLEEGQEYKFTFIENEDNMVLVQKN</sequence>
<organism evidence="1 2">
    <name type="scientific">Catharanthus roseus</name>
    <name type="common">Madagascar periwinkle</name>
    <name type="synonym">Vinca rosea</name>
    <dbReference type="NCBI Taxonomy" id="4058"/>
    <lineage>
        <taxon>Eukaryota</taxon>
        <taxon>Viridiplantae</taxon>
        <taxon>Streptophyta</taxon>
        <taxon>Embryophyta</taxon>
        <taxon>Tracheophyta</taxon>
        <taxon>Spermatophyta</taxon>
        <taxon>Magnoliopsida</taxon>
        <taxon>eudicotyledons</taxon>
        <taxon>Gunneridae</taxon>
        <taxon>Pentapetalae</taxon>
        <taxon>asterids</taxon>
        <taxon>lamiids</taxon>
        <taxon>Gentianales</taxon>
        <taxon>Apocynaceae</taxon>
        <taxon>Rauvolfioideae</taxon>
        <taxon>Vinceae</taxon>
        <taxon>Catharanthinae</taxon>
        <taxon>Catharanthus</taxon>
    </lineage>
</organism>
<keyword evidence="2" id="KW-1185">Reference proteome</keyword>
<dbReference type="EMBL" id="CM044704">
    <property type="protein sequence ID" value="KAI5665869.1"/>
    <property type="molecule type" value="Genomic_DNA"/>
</dbReference>
<comment type="caution">
    <text evidence="1">The sequence shown here is derived from an EMBL/GenBank/DDBJ whole genome shotgun (WGS) entry which is preliminary data.</text>
</comment>
<gene>
    <name evidence="1" type="ORF">M9H77_15722</name>
</gene>
<evidence type="ECO:0000313" key="1">
    <source>
        <dbReference type="EMBL" id="KAI5665869.1"/>
    </source>
</evidence>
<protein>
    <submittedName>
        <fullName evidence="1">Uncharacterized protein</fullName>
    </submittedName>
</protein>
<accession>A0ACC0AZB2</accession>
<name>A0ACC0AZB2_CATRO</name>
<dbReference type="Proteomes" id="UP001060085">
    <property type="component" value="Linkage Group LG04"/>
</dbReference>
<reference evidence="2" key="1">
    <citation type="journal article" date="2023" name="Nat. Plants">
        <title>Single-cell RNA sequencing provides a high-resolution roadmap for understanding the multicellular compartmentation of specialized metabolism.</title>
        <authorList>
            <person name="Sun S."/>
            <person name="Shen X."/>
            <person name="Li Y."/>
            <person name="Li Y."/>
            <person name="Wang S."/>
            <person name="Li R."/>
            <person name="Zhang H."/>
            <person name="Shen G."/>
            <person name="Guo B."/>
            <person name="Wei J."/>
            <person name="Xu J."/>
            <person name="St-Pierre B."/>
            <person name="Chen S."/>
            <person name="Sun C."/>
        </authorList>
    </citation>
    <scope>NUCLEOTIDE SEQUENCE [LARGE SCALE GENOMIC DNA]</scope>
</reference>
<proteinExistence type="predicted"/>
<evidence type="ECO:0000313" key="2">
    <source>
        <dbReference type="Proteomes" id="UP001060085"/>
    </source>
</evidence>